<dbReference type="InterPro" id="IPR023346">
    <property type="entry name" value="Lysozyme-like_dom_sf"/>
</dbReference>
<dbReference type="EMBL" id="QTKU01000004">
    <property type="protein sequence ID" value="MBS8261866.1"/>
    <property type="molecule type" value="Genomic_DNA"/>
</dbReference>
<evidence type="ECO:0000259" key="13">
    <source>
        <dbReference type="Pfam" id="PF00912"/>
    </source>
</evidence>
<feature type="region of interest" description="Disordered" evidence="12">
    <location>
        <begin position="221"/>
        <end position="243"/>
    </location>
</feature>
<dbReference type="RefSeq" id="WP_213217205.1">
    <property type="nucleotide sequence ID" value="NZ_QTKU01000004.1"/>
</dbReference>
<dbReference type="InterPro" id="IPR036950">
    <property type="entry name" value="PBP_transglycosylase"/>
</dbReference>
<keyword evidence="2 11" id="KW-0997">Cell inner membrane</keyword>
<evidence type="ECO:0000256" key="10">
    <source>
        <dbReference type="ARBA" id="ARBA00023316"/>
    </source>
</evidence>
<dbReference type="Gene3D" id="1.10.3810.10">
    <property type="entry name" value="Biosynthetic peptidoglycan transglycosylase-like"/>
    <property type="match status" value="1"/>
</dbReference>
<comment type="caution">
    <text evidence="14">The sequence shown here is derived from an EMBL/GenBank/DDBJ whole genome shotgun (WGS) entry which is preliminary data.</text>
</comment>
<dbReference type="GO" id="GO:0016763">
    <property type="term" value="F:pentosyltransferase activity"/>
    <property type="evidence" value="ECO:0007669"/>
    <property type="project" value="InterPro"/>
</dbReference>
<dbReference type="GO" id="GO:0008360">
    <property type="term" value="P:regulation of cell shape"/>
    <property type="evidence" value="ECO:0007669"/>
    <property type="project" value="UniProtKB-KW"/>
</dbReference>
<reference evidence="14" key="2">
    <citation type="journal article" date="2021" name="Microorganisms">
        <title>Bacterial Dimethylsulfoniopropionate Biosynthesis in the East China Sea.</title>
        <authorList>
            <person name="Liu J."/>
            <person name="Zhang Y."/>
            <person name="Liu J."/>
            <person name="Zhong H."/>
            <person name="Williams B.T."/>
            <person name="Zheng Y."/>
            <person name="Curson A.R.J."/>
            <person name="Sun C."/>
            <person name="Sun H."/>
            <person name="Song D."/>
            <person name="Wagner Mackenzie B."/>
            <person name="Bermejo Martinez A."/>
            <person name="Todd J.D."/>
            <person name="Zhang X.H."/>
        </authorList>
    </citation>
    <scope>NUCLEOTIDE SEQUENCE</scope>
    <source>
        <strain evidence="14">AESS21</strain>
    </source>
</reference>
<keyword evidence="10 11" id="KW-0961">Cell wall biogenesis/degradation</keyword>
<evidence type="ECO:0000256" key="1">
    <source>
        <dbReference type="ARBA" id="ARBA00022475"/>
    </source>
</evidence>
<evidence type="ECO:0000256" key="11">
    <source>
        <dbReference type="HAMAP-Rule" id="MF_00766"/>
    </source>
</evidence>
<dbReference type="HAMAP" id="MF_00766">
    <property type="entry name" value="PGT_MtgA"/>
    <property type="match status" value="1"/>
</dbReference>
<dbReference type="GO" id="GO:0071555">
    <property type="term" value="P:cell wall organization"/>
    <property type="evidence" value="ECO:0007669"/>
    <property type="project" value="UniProtKB-KW"/>
</dbReference>
<dbReference type="PANTHER" id="PTHR30400">
    <property type="entry name" value="MONOFUNCTIONAL BIOSYNTHETIC PEPTIDOGLYCAN TRANSGLYCOSYLASE"/>
    <property type="match status" value="1"/>
</dbReference>
<protein>
    <recommendedName>
        <fullName evidence="11">Biosynthetic peptidoglycan transglycosylase</fullName>
        <ecNumber evidence="11">2.4.99.28</ecNumber>
    </recommendedName>
    <alternativeName>
        <fullName evidence="11">Glycan polymerase</fullName>
    </alternativeName>
    <alternativeName>
        <fullName evidence="11">Peptidoglycan glycosyltransferase MtgA</fullName>
        <shortName evidence="11">PGT</shortName>
    </alternativeName>
</protein>
<dbReference type="GO" id="GO:0005886">
    <property type="term" value="C:plasma membrane"/>
    <property type="evidence" value="ECO:0007669"/>
    <property type="project" value="UniProtKB-SubCell"/>
</dbReference>
<feature type="domain" description="Glycosyl transferase family 51" evidence="13">
    <location>
        <begin position="82"/>
        <end position="239"/>
    </location>
</feature>
<dbReference type="SUPFAM" id="SSF53955">
    <property type="entry name" value="Lysozyme-like"/>
    <property type="match status" value="1"/>
</dbReference>
<dbReference type="InterPro" id="IPR001264">
    <property type="entry name" value="Glyco_trans_51"/>
</dbReference>
<organism evidence="14 15">
    <name type="scientific">Roseibium polysiphoniae</name>
    <dbReference type="NCBI Taxonomy" id="2571221"/>
    <lineage>
        <taxon>Bacteria</taxon>
        <taxon>Pseudomonadati</taxon>
        <taxon>Pseudomonadota</taxon>
        <taxon>Alphaproteobacteria</taxon>
        <taxon>Hyphomicrobiales</taxon>
        <taxon>Stappiaceae</taxon>
        <taxon>Roseibium</taxon>
    </lineage>
</organism>
<evidence type="ECO:0000256" key="5">
    <source>
        <dbReference type="ARBA" id="ARBA00022692"/>
    </source>
</evidence>
<keyword evidence="3 11" id="KW-0328">Glycosyltransferase</keyword>
<feature type="compositionally biased region" description="Low complexity" evidence="12">
    <location>
        <begin position="1"/>
        <end position="11"/>
    </location>
</feature>
<keyword evidence="8 11" id="KW-1133">Transmembrane helix</keyword>
<keyword evidence="1 11" id="KW-1003">Cell membrane</keyword>
<evidence type="ECO:0000256" key="7">
    <source>
        <dbReference type="ARBA" id="ARBA00022984"/>
    </source>
</evidence>
<comment type="function">
    <text evidence="11">Peptidoglycan polymerase that catalyzes glycan chain elongation from lipid-linked precursors.</text>
</comment>
<keyword evidence="5 11" id="KW-0812">Transmembrane</keyword>
<proteinExistence type="inferred from homology"/>
<evidence type="ECO:0000256" key="6">
    <source>
        <dbReference type="ARBA" id="ARBA00022960"/>
    </source>
</evidence>
<evidence type="ECO:0000256" key="8">
    <source>
        <dbReference type="ARBA" id="ARBA00022989"/>
    </source>
</evidence>
<feature type="region of interest" description="Disordered" evidence="12">
    <location>
        <begin position="1"/>
        <end position="25"/>
    </location>
</feature>
<reference evidence="14" key="1">
    <citation type="submission" date="2018-08" db="EMBL/GenBank/DDBJ databases">
        <authorList>
            <person name="Jin W."/>
            <person name="Wang H."/>
            <person name="Yang Y."/>
            <person name="Li M."/>
            <person name="Liu J."/>
        </authorList>
    </citation>
    <scope>NUCLEOTIDE SEQUENCE</scope>
    <source>
        <strain evidence="14">AESS21</strain>
    </source>
</reference>
<sequence>MARTKAGSAKSKTGKTGKGKRQDRSDTSRGVLARWLDKASWRRWVIRLALAFLLVPPFLTVVYAVVPPVSTLMLARYAQLLWVDRQWRSLEEISPHLVRSVITSEDSGYCDHGGVDWSALQKQVDVLLNEGEAPRGASTLTMQTAKNLYLWGGRSYLRKGLELPLALMIDGILTKRRIMEIYLNIAEWGEGIFGAEAASQAWFGKPAKDLTRTQAARLATALPNPLGRNPAKPSQGHRKLSSTNLSRVKGAGPIFGCVLGS</sequence>
<evidence type="ECO:0000313" key="15">
    <source>
        <dbReference type="Proteomes" id="UP000705379"/>
    </source>
</evidence>
<gene>
    <name evidence="11" type="primary">mtgA</name>
    <name evidence="14" type="ORF">DYI23_16680</name>
</gene>
<evidence type="ECO:0000256" key="12">
    <source>
        <dbReference type="SAM" id="MobiDB-lite"/>
    </source>
</evidence>
<keyword evidence="9 11" id="KW-0472">Membrane</keyword>
<name>A0A944CEC1_9HYPH</name>
<dbReference type="PANTHER" id="PTHR30400:SF0">
    <property type="entry name" value="BIOSYNTHETIC PEPTIDOGLYCAN TRANSGLYCOSYLASE"/>
    <property type="match status" value="1"/>
</dbReference>
<comment type="subcellular location">
    <subcellularLocation>
        <location evidence="11">Cell inner membrane</location>
        <topology evidence="11">Single-pass membrane protein</topology>
    </subcellularLocation>
</comment>
<comment type="pathway">
    <text evidence="11">Cell wall biogenesis; peptidoglycan biosynthesis.</text>
</comment>
<dbReference type="GO" id="GO:0009274">
    <property type="term" value="C:peptidoglycan-based cell wall"/>
    <property type="evidence" value="ECO:0007669"/>
    <property type="project" value="InterPro"/>
</dbReference>
<keyword evidence="4 11" id="KW-0808">Transferase</keyword>
<dbReference type="GO" id="GO:0009252">
    <property type="term" value="P:peptidoglycan biosynthetic process"/>
    <property type="evidence" value="ECO:0007669"/>
    <property type="project" value="UniProtKB-UniRule"/>
</dbReference>
<evidence type="ECO:0000256" key="2">
    <source>
        <dbReference type="ARBA" id="ARBA00022519"/>
    </source>
</evidence>
<comment type="catalytic activity">
    <reaction evidence="11">
        <text>[GlcNAc-(1-&gt;4)-Mur2Ac(oyl-L-Ala-gamma-D-Glu-L-Lys-D-Ala-D-Ala)](n)-di-trans,octa-cis-undecaprenyl diphosphate + beta-D-GlcNAc-(1-&gt;4)-Mur2Ac(oyl-L-Ala-gamma-D-Glu-L-Lys-D-Ala-D-Ala)-di-trans,octa-cis-undecaprenyl diphosphate = [GlcNAc-(1-&gt;4)-Mur2Ac(oyl-L-Ala-gamma-D-Glu-L-Lys-D-Ala-D-Ala)](n+1)-di-trans,octa-cis-undecaprenyl diphosphate + di-trans,octa-cis-undecaprenyl diphosphate + H(+)</text>
        <dbReference type="Rhea" id="RHEA:23708"/>
        <dbReference type="Rhea" id="RHEA-COMP:9602"/>
        <dbReference type="Rhea" id="RHEA-COMP:9603"/>
        <dbReference type="ChEBI" id="CHEBI:15378"/>
        <dbReference type="ChEBI" id="CHEBI:58405"/>
        <dbReference type="ChEBI" id="CHEBI:60033"/>
        <dbReference type="ChEBI" id="CHEBI:78435"/>
        <dbReference type="EC" id="2.4.99.28"/>
    </reaction>
</comment>
<feature type="transmembrane region" description="Helical" evidence="11">
    <location>
        <begin position="44"/>
        <end position="66"/>
    </location>
</feature>
<dbReference type="Proteomes" id="UP000705379">
    <property type="component" value="Unassembled WGS sequence"/>
</dbReference>
<dbReference type="Pfam" id="PF00912">
    <property type="entry name" value="Transgly"/>
    <property type="match status" value="1"/>
</dbReference>
<evidence type="ECO:0000256" key="9">
    <source>
        <dbReference type="ARBA" id="ARBA00023136"/>
    </source>
</evidence>
<keyword evidence="7 11" id="KW-0573">Peptidoglycan synthesis</keyword>
<evidence type="ECO:0000256" key="4">
    <source>
        <dbReference type="ARBA" id="ARBA00022679"/>
    </source>
</evidence>
<accession>A0A944CEC1</accession>
<dbReference type="EC" id="2.4.99.28" evidence="11"/>
<comment type="similarity">
    <text evidence="11">Belongs to the glycosyltransferase 51 family.</text>
</comment>
<dbReference type="GO" id="GO:0008955">
    <property type="term" value="F:peptidoglycan glycosyltransferase activity"/>
    <property type="evidence" value="ECO:0007669"/>
    <property type="project" value="UniProtKB-UniRule"/>
</dbReference>
<evidence type="ECO:0000313" key="14">
    <source>
        <dbReference type="EMBL" id="MBS8261866.1"/>
    </source>
</evidence>
<keyword evidence="6 11" id="KW-0133">Cell shape</keyword>
<dbReference type="NCBIfam" id="TIGR02070">
    <property type="entry name" value="mono_pep_trsgly"/>
    <property type="match status" value="1"/>
</dbReference>
<dbReference type="AlphaFoldDB" id="A0A944CEC1"/>
<dbReference type="InterPro" id="IPR011812">
    <property type="entry name" value="Pep_trsgly"/>
</dbReference>
<evidence type="ECO:0000256" key="3">
    <source>
        <dbReference type="ARBA" id="ARBA00022676"/>
    </source>
</evidence>